<feature type="chain" id="PRO_5032819816" description="Capsule assembly Wzi family protein" evidence="1">
    <location>
        <begin position="23"/>
        <end position="567"/>
    </location>
</feature>
<organism evidence="2 3">
    <name type="scientific">Treponema pedis</name>
    <dbReference type="NCBI Taxonomy" id="409322"/>
    <lineage>
        <taxon>Bacteria</taxon>
        <taxon>Pseudomonadati</taxon>
        <taxon>Spirochaetota</taxon>
        <taxon>Spirochaetia</taxon>
        <taxon>Spirochaetales</taxon>
        <taxon>Treponemataceae</taxon>
        <taxon>Treponema</taxon>
    </lineage>
</organism>
<evidence type="ECO:0000313" key="3">
    <source>
        <dbReference type="Proteomes" id="UP000593915"/>
    </source>
</evidence>
<sequence>MKRKFIITCFLFICFCAFTQVAVDVLDPFYEDVKIWENMRLINDTPSVRPYPLQEVKRILEIIIETGDEGQKKIAEEHYNRFFGRAFHFGGKTEFTFKFPDKDYEIILSPVMDLNYEIHKYLTISANINAYLTNKLPYNSPQPAFMYSKHDLASDDVKVGKLYFLPVFNSGLSIGTPEYYFTANIARTDYGPFYKNNIIIGSHALHQGQFNFAVNKPKWTYEQTFLTLSPTDDTGRSWLNPNKFLVAHSLNIRPLPWLSFGLVDSVIYGGRFEPIYLLPFSAFFVSQGLYGFPDNSLIGAMFTVKPIDGLRFDGVLYADDIGFNEIIKFEKDAKWRLAGQFGTSYTMPKTHWFTSVDFHYTFVTPYTYTHYDGNSITSINYQNYTHAGTPLGSNLPPNSDRIYLKLKFRPVHGLSINLSETFIRHGNVSESIEDVSVLRAYFSQEHTTDGSAFNHSYAHGAGTHSFLYSTPFMKQKTIQYVNQLNLETSYTYPFAKSGGNMQFKIGYTFEANINGGINSNIYKKTDTVLSSDVEIKKEQDRQRGEWKKNAVGKQFNHFLNFAIKITY</sequence>
<dbReference type="Gene3D" id="2.40.160.130">
    <property type="entry name" value="Capsule assembly protein Wzi"/>
    <property type="match status" value="1"/>
</dbReference>
<dbReference type="InterPro" id="IPR038636">
    <property type="entry name" value="Wzi_sf"/>
</dbReference>
<feature type="signal peptide" evidence="1">
    <location>
        <begin position="1"/>
        <end position="22"/>
    </location>
</feature>
<accession>A0A7S6WM64</accession>
<evidence type="ECO:0000313" key="2">
    <source>
        <dbReference type="EMBL" id="QOW59725.1"/>
    </source>
</evidence>
<keyword evidence="1" id="KW-0732">Signal</keyword>
<reference evidence="2 3" key="1">
    <citation type="submission" date="2020-09" db="EMBL/GenBank/DDBJ databases">
        <title>Characterization of Treponema spp. from bovine digital dermatitis in Korea.</title>
        <authorList>
            <person name="Espiritu H.M."/>
            <person name="Cho Y.I."/>
            <person name="Mamuad L."/>
        </authorList>
    </citation>
    <scope>NUCLEOTIDE SEQUENCE [LARGE SCALE GENOMIC DNA]</scope>
    <source>
        <strain evidence="2 3">KS1</strain>
    </source>
</reference>
<name>A0A7S6WM64_9SPIR</name>
<proteinExistence type="predicted"/>
<dbReference type="AlphaFoldDB" id="A0A7S6WM64"/>
<gene>
    <name evidence="2" type="ORF">IFE08_07515</name>
</gene>
<evidence type="ECO:0000256" key="1">
    <source>
        <dbReference type="SAM" id="SignalP"/>
    </source>
</evidence>
<evidence type="ECO:0008006" key="4">
    <source>
        <dbReference type="Google" id="ProtNLM"/>
    </source>
</evidence>
<dbReference type="RefSeq" id="WP_024468517.1">
    <property type="nucleotide sequence ID" value="NZ_CP061839.1"/>
</dbReference>
<dbReference type="EMBL" id="CP061839">
    <property type="protein sequence ID" value="QOW59725.1"/>
    <property type="molecule type" value="Genomic_DNA"/>
</dbReference>
<dbReference type="Proteomes" id="UP000593915">
    <property type="component" value="Chromosome"/>
</dbReference>
<protein>
    <recommendedName>
        <fullName evidence="4">Capsule assembly Wzi family protein</fullName>
    </recommendedName>
</protein>